<comment type="caution">
    <text evidence="9">The sequence shown here is derived from an EMBL/GenBank/DDBJ whole genome shotgun (WGS) entry which is preliminary data.</text>
</comment>
<reference evidence="9" key="2">
    <citation type="submission" date="2017-10" db="EMBL/GenBank/DDBJ databases">
        <title>Ladona fulva Genome sequencing and assembly.</title>
        <authorList>
            <person name="Murali S."/>
            <person name="Richards S."/>
            <person name="Bandaranaike D."/>
            <person name="Bellair M."/>
            <person name="Blankenburg K."/>
            <person name="Chao H."/>
            <person name="Dinh H."/>
            <person name="Doddapaneni H."/>
            <person name="Dugan-Rocha S."/>
            <person name="Elkadiri S."/>
            <person name="Gnanaolivu R."/>
            <person name="Hernandez B."/>
            <person name="Skinner E."/>
            <person name="Javaid M."/>
            <person name="Lee S."/>
            <person name="Li M."/>
            <person name="Ming W."/>
            <person name="Munidasa M."/>
            <person name="Muniz J."/>
            <person name="Nguyen L."/>
            <person name="Hughes D."/>
            <person name="Osuji N."/>
            <person name="Pu L.-L."/>
            <person name="Puazo M."/>
            <person name="Qu C."/>
            <person name="Quiroz J."/>
            <person name="Raj R."/>
            <person name="Weissenberger G."/>
            <person name="Xin Y."/>
            <person name="Zou X."/>
            <person name="Han Y."/>
            <person name="Worley K."/>
            <person name="Muzny D."/>
            <person name="Gibbs R."/>
        </authorList>
    </citation>
    <scope>NUCLEOTIDE SEQUENCE</scope>
    <source>
        <strain evidence="9">Sampled in the wild</strain>
    </source>
</reference>
<keyword evidence="6 8" id="KW-0408">Iron</keyword>
<evidence type="ECO:0000256" key="7">
    <source>
        <dbReference type="ARBA" id="ARBA00023033"/>
    </source>
</evidence>
<keyword evidence="5" id="KW-0560">Oxidoreductase</keyword>
<dbReference type="InterPro" id="IPR050479">
    <property type="entry name" value="CYP11_CYP27_families"/>
</dbReference>
<dbReference type="PANTHER" id="PTHR24279">
    <property type="entry name" value="CYTOCHROME P450"/>
    <property type="match status" value="1"/>
</dbReference>
<dbReference type="GO" id="GO:0016705">
    <property type="term" value="F:oxidoreductase activity, acting on paired donors, with incorporation or reduction of molecular oxygen"/>
    <property type="evidence" value="ECO:0007669"/>
    <property type="project" value="InterPro"/>
</dbReference>
<comment type="cofactor">
    <cofactor evidence="1 8">
        <name>heme</name>
        <dbReference type="ChEBI" id="CHEBI:30413"/>
    </cofactor>
</comment>
<proteinExistence type="inferred from homology"/>
<organism evidence="9 10">
    <name type="scientific">Ladona fulva</name>
    <name type="common">Scarce chaser dragonfly</name>
    <name type="synonym">Libellula fulva</name>
    <dbReference type="NCBI Taxonomy" id="123851"/>
    <lineage>
        <taxon>Eukaryota</taxon>
        <taxon>Metazoa</taxon>
        <taxon>Ecdysozoa</taxon>
        <taxon>Arthropoda</taxon>
        <taxon>Hexapoda</taxon>
        <taxon>Insecta</taxon>
        <taxon>Pterygota</taxon>
        <taxon>Palaeoptera</taxon>
        <taxon>Odonata</taxon>
        <taxon>Epiprocta</taxon>
        <taxon>Anisoptera</taxon>
        <taxon>Libelluloidea</taxon>
        <taxon>Libellulidae</taxon>
        <taxon>Ladona</taxon>
    </lineage>
</organism>
<evidence type="ECO:0000256" key="6">
    <source>
        <dbReference type="ARBA" id="ARBA00023004"/>
    </source>
</evidence>
<gene>
    <name evidence="9" type="ORF">J437_LFUL017122</name>
</gene>
<dbReference type="PANTHER" id="PTHR24279:SF120">
    <property type="entry name" value="CYTOCHROME P450"/>
    <property type="match status" value="1"/>
</dbReference>
<accession>A0A8K0P9F3</accession>
<dbReference type="InterPro" id="IPR036396">
    <property type="entry name" value="Cyt_P450_sf"/>
</dbReference>
<evidence type="ECO:0000256" key="8">
    <source>
        <dbReference type="PIRSR" id="PIRSR602401-1"/>
    </source>
</evidence>
<keyword evidence="7" id="KW-0503">Monooxygenase</keyword>
<evidence type="ECO:0000256" key="2">
    <source>
        <dbReference type="ARBA" id="ARBA00010617"/>
    </source>
</evidence>
<evidence type="ECO:0000256" key="4">
    <source>
        <dbReference type="ARBA" id="ARBA00022723"/>
    </source>
</evidence>
<dbReference type="InterPro" id="IPR001128">
    <property type="entry name" value="Cyt_P450"/>
</dbReference>
<evidence type="ECO:0000256" key="3">
    <source>
        <dbReference type="ARBA" id="ARBA00022617"/>
    </source>
</evidence>
<name>A0A8K0P9F3_LADFU</name>
<reference evidence="9" key="1">
    <citation type="submission" date="2013-04" db="EMBL/GenBank/DDBJ databases">
        <authorList>
            <person name="Qu J."/>
            <person name="Murali S.C."/>
            <person name="Bandaranaike D."/>
            <person name="Bellair M."/>
            <person name="Blankenburg K."/>
            <person name="Chao H."/>
            <person name="Dinh H."/>
            <person name="Doddapaneni H."/>
            <person name="Downs B."/>
            <person name="Dugan-Rocha S."/>
            <person name="Elkadiri S."/>
            <person name="Gnanaolivu R.D."/>
            <person name="Hernandez B."/>
            <person name="Javaid M."/>
            <person name="Jayaseelan J.C."/>
            <person name="Lee S."/>
            <person name="Li M."/>
            <person name="Ming W."/>
            <person name="Munidasa M."/>
            <person name="Muniz J."/>
            <person name="Nguyen L."/>
            <person name="Ongeri F."/>
            <person name="Osuji N."/>
            <person name="Pu L.-L."/>
            <person name="Puazo M."/>
            <person name="Qu C."/>
            <person name="Quiroz J."/>
            <person name="Raj R."/>
            <person name="Weissenberger G."/>
            <person name="Xin Y."/>
            <person name="Zou X."/>
            <person name="Han Y."/>
            <person name="Richards S."/>
            <person name="Worley K."/>
            <person name="Muzny D."/>
            <person name="Gibbs R."/>
        </authorList>
    </citation>
    <scope>NUCLEOTIDE SEQUENCE</scope>
    <source>
        <strain evidence="9">Sampled in the wild</strain>
    </source>
</reference>
<comment type="similarity">
    <text evidence="2">Belongs to the cytochrome P450 family.</text>
</comment>
<dbReference type="InterPro" id="IPR002401">
    <property type="entry name" value="Cyt_P450_E_grp-I"/>
</dbReference>
<dbReference type="AlphaFoldDB" id="A0A8K0P9F3"/>
<dbReference type="SUPFAM" id="SSF48264">
    <property type="entry name" value="Cytochrome P450"/>
    <property type="match status" value="1"/>
</dbReference>
<keyword evidence="3 8" id="KW-0349">Heme</keyword>
<protein>
    <recommendedName>
        <fullName evidence="11">Cytochrome P450</fullName>
    </recommendedName>
</protein>
<evidence type="ECO:0000256" key="5">
    <source>
        <dbReference type="ARBA" id="ARBA00023002"/>
    </source>
</evidence>
<dbReference type="PRINTS" id="PR00463">
    <property type="entry name" value="EP450I"/>
</dbReference>
<evidence type="ECO:0000313" key="9">
    <source>
        <dbReference type="EMBL" id="KAG8236838.1"/>
    </source>
</evidence>
<dbReference type="GO" id="GO:0020037">
    <property type="term" value="F:heme binding"/>
    <property type="evidence" value="ECO:0007669"/>
    <property type="project" value="InterPro"/>
</dbReference>
<dbReference type="Pfam" id="PF00067">
    <property type="entry name" value="p450"/>
    <property type="match status" value="1"/>
</dbReference>
<keyword evidence="4 8" id="KW-0479">Metal-binding</keyword>
<evidence type="ECO:0000256" key="1">
    <source>
        <dbReference type="ARBA" id="ARBA00001971"/>
    </source>
</evidence>
<evidence type="ECO:0000313" key="10">
    <source>
        <dbReference type="Proteomes" id="UP000792457"/>
    </source>
</evidence>
<dbReference type="OrthoDB" id="3945418at2759"/>
<evidence type="ECO:0008006" key="11">
    <source>
        <dbReference type="Google" id="ProtNLM"/>
    </source>
</evidence>
<feature type="binding site" description="axial binding residue" evidence="8">
    <location>
        <position position="83"/>
    </location>
    <ligand>
        <name>heme</name>
        <dbReference type="ChEBI" id="CHEBI:30413"/>
    </ligand>
    <ligandPart>
        <name>Fe</name>
        <dbReference type="ChEBI" id="CHEBI:18248"/>
    </ligandPart>
</feature>
<sequence length="138" mass="15900">MNEGKVLPNGTEISRILSKDLILSGYLVPAGTHVNMNQSVLYRSEQYFESPDKFLPERWLRGKQNSNIHPYMLIPFGVKARTCAGRRFAEQDLMVLLAFIINNFKLECHLEHPLKQVYHTLLFPEEPLGILFKARKDG</sequence>
<dbReference type="GO" id="GO:0004497">
    <property type="term" value="F:monooxygenase activity"/>
    <property type="evidence" value="ECO:0007669"/>
    <property type="project" value="UniProtKB-KW"/>
</dbReference>
<dbReference type="EMBL" id="KZ309085">
    <property type="protein sequence ID" value="KAG8236838.1"/>
    <property type="molecule type" value="Genomic_DNA"/>
</dbReference>
<dbReference type="GO" id="GO:0005506">
    <property type="term" value="F:iron ion binding"/>
    <property type="evidence" value="ECO:0007669"/>
    <property type="project" value="InterPro"/>
</dbReference>
<keyword evidence="10" id="KW-1185">Reference proteome</keyword>
<dbReference type="Gene3D" id="1.10.630.10">
    <property type="entry name" value="Cytochrome P450"/>
    <property type="match status" value="1"/>
</dbReference>
<dbReference type="Proteomes" id="UP000792457">
    <property type="component" value="Unassembled WGS sequence"/>
</dbReference>